<feature type="region of interest" description="Disordered" evidence="1">
    <location>
        <begin position="474"/>
        <end position="505"/>
    </location>
</feature>
<feature type="transmembrane region" description="Helical" evidence="2">
    <location>
        <begin position="69"/>
        <end position="89"/>
    </location>
</feature>
<evidence type="ECO:0000259" key="3">
    <source>
        <dbReference type="Pfam" id="PF13349"/>
    </source>
</evidence>
<feature type="transmembrane region" description="Helical" evidence="2">
    <location>
        <begin position="38"/>
        <end position="57"/>
    </location>
</feature>
<evidence type="ECO:0000256" key="1">
    <source>
        <dbReference type="SAM" id="MobiDB-lite"/>
    </source>
</evidence>
<keyword evidence="2" id="KW-0812">Transmembrane</keyword>
<feature type="domain" description="DUF4097" evidence="3">
    <location>
        <begin position="346"/>
        <end position="472"/>
    </location>
</feature>
<keyword evidence="2" id="KW-0472">Membrane</keyword>
<protein>
    <recommendedName>
        <fullName evidence="3">DUF4097 domain-containing protein</fullName>
    </recommendedName>
</protein>
<reference evidence="4" key="1">
    <citation type="journal article" date="2020" name="mSystems">
        <title>Genome- and Community-Level Interaction Insights into Carbon Utilization and Element Cycling Functions of Hydrothermarchaeota in Hydrothermal Sediment.</title>
        <authorList>
            <person name="Zhou Z."/>
            <person name="Liu Y."/>
            <person name="Xu W."/>
            <person name="Pan J."/>
            <person name="Luo Z.H."/>
            <person name="Li M."/>
        </authorList>
    </citation>
    <scope>NUCLEOTIDE SEQUENCE [LARGE SCALE GENOMIC DNA]</scope>
    <source>
        <strain evidence="4">SpSt-855</strain>
    </source>
</reference>
<dbReference type="PANTHER" id="PTHR34094">
    <property type="match status" value="1"/>
</dbReference>
<feature type="transmembrane region" description="Helical" evidence="2">
    <location>
        <begin position="101"/>
        <end position="118"/>
    </location>
</feature>
<feature type="domain" description="DUF4097" evidence="3">
    <location>
        <begin position="176"/>
        <end position="312"/>
    </location>
</feature>
<name>A0A7V5CST7_9BACT</name>
<proteinExistence type="predicted"/>
<evidence type="ECO:0000313" key="4">
    <source>
        <dbReference type="EMBL" id="HGY93510.1"/>
    </source>
</evidence>
<dbReference type="Pfam" id="PF13349">
    <property type="entry name" value="DUF4097"/>
    <property type="match status" value="2"/>
</dbReference>
<accession>A0A7V5CST7</accession>
<evidence type="ECO:0000256" key="2">
    <source>
        <dbReference type="SAM" id="Phobius"/>
    </source>
</evidence>
<comment type="caution">
    <text evidence="4">The sequence shown here is derived from an EMBL/GenBank/DDBJ whole genome shotgun (WGS) entry which is preliminary data.</text>
</comment>
<dbReference type="PANTHER" id="PTHR34094:SF1">
    <property type="entry name" value="PROTEIN FAM185A"/>
    <property type="match status" value="1"/>
</dbReference>
<dbReference type="InterPro" id="IPR025164">
    <property type="entry name" value="Toastrack_DUF4097"/>
</dbReference>
<keyword evidence="2" id="KW-1133">Transmembrane helix</keyword>
<organism evidence="4">
    <name type="scientific">Acidobacterium capsulatum</name>
    <dbReference type="NCBI Taxonomy" id="33075"/>
    <lineage>
        <taxon>Bacteria</taxon>
        <taxon>Pseudomonadati</taxon>
        <taxon>Acidobacteriota</taxon>
        <taxon>Terriglobia</taxon>
        <taxon>Terriglobales</taxon>
        <taxon>Acidobacteriaceae</taxon>
        <taxon>Acidobacterium</taxon>
    </lineage>
</organism>
<gene>
    <name evidence="4" type="ORF">ENW50_02300</name>
</gene>
<dbReference type="AlphaFoldDB" id="A0A7V5CST7"/>
<sequence>MATTPPYDPKSAYRQARAQARAQRAYWRYQTRGCSSSIVRPLVLVGAGVIALLIETGKLPADLFWNWWGHWWPVLLIAIGVLLLIEYFVDRNNPCAGSRGLGGVVGLVVLLALIGWGSNGFNHWGWQQGNWNNFWGSLGPEYNNDLQISHPLTVGAGMTPVVNIENPNGDVIVTPSTDGQIHLTGHQVAHIGSQDRANQLFADTKPQIDPTATGANIVVPSRDNLSDDLTVELPPQSSAVIRSDHGDVTVEGLKSNADITANRGDVRVQDIGSDVHVQMQHGDFSARNVQGSVTMSGRGGDVTLSQVQGGASINGEFFGDTHLEQIGGQVQFRSSRTQITVPHLLGSMTLDSGDLGIQQASGPITIAAHAKDMDLTGITGGLNIQDNDGDISVTTGLPLGDIRIANHTGDVTLTVPANANFNFRGTTSQDENLQTSFSLPVVTQDGQQMAQGKVGSGGATVDISTTHGSLELNKGDAAVPMTPGVAGHSKAPHFKSKGHVESTLE</sequence>
<dbReference type="EMBL" id="DTKL01000015">
    <property type="protein sequence ID" value="HGY93510.1"/>
    <property type="molecule type" value="Genomic_DNA"/>
</dbReference>